<dbReference type="AlphaFoldDB" id="A0AAU7MCA7"/>
<protein>
    <submittedName>
        <fullName evidence="1">MafI family immunity protein</fullName>
    </submittedName>
</protein>
<sequence length="86" mass="9641">MYISEVKAELLRLLADSPIASPDVIELVREFVHVGEEGLAFDTLCSSIHEDDLPISRSFYERLVAIAPEVGMEESLDGLEELVREH</sequence>
<accession>A0AAU7MCA7</accession>
<reference evidence="1" key="1">
    <citation type="submission" date="2024-01" db="EMBL/GenBank/DDBJ databases">
        <title>The genome sequence of Micromonospora mangrovi CCTCC AA 2012012.</title>
        <authorList>
            <person name="Gao J."/>
        </authorList>
    </citation>
    <scope>NUCLEOTIDE SEQUENCE</scope>
    <source>
        <strain evidence="1">CCTCC AA 2012012</strain>
    </source>
</reference>
<reference evidence="2" key="2">
    <citation type="submission" date="2024-06" db="EMBL/GenBank/DDBJ databases">
        <title>Micromonospora mangrovi CCTCC AA 2012012 genome sequences.</title>
        <authorList>
            <person name="Gao J."/>
        </authorList>
    </citation>
    <scope>NUCLEOTIDE SEQUENCE</scope>
    <source>
        <strain evidence="2">CCTCC AA 2012012</strain>
    </source>
</reference>
<dbReference type="RefSeq" id="WP_350935530.1">
    <property type="nucleotide sequence ID" value="NZ_CP157762.1"/>
</dbReference>
<dbReference type="InterPro" id="IPR047880">
    <property type="entry name" value="MafI-like"/>
</dbReference>
<gene>
    <name evidence="2" type="ORF">ABUL08_06715</name>
    <name evidence="1" type="ORF">VK199_06670</name>
</gene>
<organism evidence="1">
    <name type="scientific">Micromonospora sp. CCTCC AA 2012012</name>
    <dbReference type="NCBI Taxonomy" id="3111921"/>
    <lineage>
        <taxon>Bacteria</taxon>
        <taxon>Bacillati</taxon>
        <taxon>Actinomycetota</taxon>
        <taxon>Actinomycetes</taxon>
        <taxon>Micromonosporales</taxon>
        <taxon>Micromonosporaceae</taxon>
        <taxon>Micromonospora</taxon>
    </lineage>
</organism>
<name>A0AAU7MCA7_9ACTN</name>
<dbReference type="EMBL" id="CP159342">
    <property type="protein sequence ID" value="XCH75772.1"/>
    <property type="molecule type" value="Genomic_DNA"/>
</dbReference>
<proteinExistence type="predicted"/>
<dbReference type="NCBIfam" id="NF033691">
    <property type="entry name" value="immunity_MafI"/>
    <property type="match status" value="1"/>
</dbReference>
<dbReference type="EMBL" id="CP157762">
    <property type="protein sequence ID" value="XBP95069.1"/>
    <property type="molecule type" value="Genomic_DNA"/>
</dbReference>
<evidence type="ECO:0000313" key="1">
    <source>
        <dbReference type="EMBL" id="XBP95069.1"/>
    </source>
</evidence>
<evidence type="ECO:0000313" key="2">
    <source>
        <dbReference type="EMBL" id="XCH75772.1"/>
    </source>
</evidence>